<organism evidence="1 2">
    <name type="scientific">Symbiodinium necroappetens</name>
    <dbReference type="NCBI Taxonomy" id="1628268"/>
    <lineage>
        <taxon>Eukaryota</taxon>
        <taxon>Sar</taxon>
        <taxon>Alveolata</taxon>
        <taxon>Dinophyceae</taxon>
        <taxon>Suessiales</taxon>
        <taxon>Symbiodiniaceae</taxon>
        <taxon>Symbiodinium</taxon>
    </lineage>
</organism>
<sequence>MAELRKENEALSKGGSTASRSWVLDIAVGECEFASAFAYFLEVQLQGHAEKRRTETSPPSERPVFANSSLLLTVGADFAEENLQVSAFLNVVDHSASEPAPAAKLLGTGVLPLQELKVPACNQESGHLHKQTLDLSWMPALGSRVLELVVCKHCWYRQVSACQYVNHTTSEPVESTCRLSPLLKYRKPEAQRQKVPCIVETLRARQPLVHAPFFHKKMAWAGSSTAMMEP</sequence>
<protein>
    <submittedName>
        <fullName evidence="1">Nipblb protein</fullName>
    </submittedName>
</protein>
<keyword evidence="2" id="KW-1185">Reference proteome</keyword>
<name>A0A812WUJ9_9DINO</name>
<dbReference type="OrthoDB" id="445384at2759"/>
<comment type="caution">
    <text evidence="1">The sequence shown here is derived from an EMBL/GenBank/DDBJ whole genome shotgun (WGS) entry which is preliminary data.</text>
</comment>
<dbReference type="AlphaFoldDB" id="A0A812WUJ9"/>
<evidence type="ECO:0000313" key="2">
    <source>
        <dbReference type="Proteomes" id="UP000601435"/>
    </source>
</evidence>
<reference evidence="1" key="1">
    <citation type="submission" date="2021-02" db="EMBL/GenBank/DDBJ databases">
        <authorList>
            <person name="Dougan E. K."/>
            <person name="Rhodes N."/>
            <person name="Thang M."/>
            <person name="Chan C."/>
        </authorList>
    </citation>
    <scope>NUCLEOTIDE SEQUENCE</scope>
</reference>
<dbReference type="EMBL" id="CAJNJA010035239">
    <property type="protein sequence ID" value="CAE7704278.1"/>
    <property type="molecule type" value="Genomic_DNA"/>
</dbReference>
<dbReference type="Proteomes" id="UP000601435">
    <property type="component" value="Unassembled WGS sequence"/>
</dbReference>
<evidence type="ECO:0000313" key="1">
    <source>
        <dbReference type="EMBL" id="CAE7704278.1"/>
    </source>
</evidence>
<accession>A0A812WUJ9</accession>
<gene>
    <name evidence="1" type="primary">nipblb</name>
    <name evidence="1" type="ORF">SNEC2469_LOCUS20289</name>
</gene>
<proteinExistence type="predicted"/>